<accession>A0A6C2UID2</accession>
<evidence type="ECO:0000256" key="3">
    <source>
        <dbReference type="ARBA" id="ARBA00022840"/>
    </source>
</evidence>
<evidence type="ECO:0000256" key="5">
    <source>
        <dbReference type="ARBA" id="ARBA00023014"/>
    </source>
</evidence>
<dbReference type="InterPro" id="IPR027417">
    <property type="entry name" value="P-loop_NTPase"/>
</dbReference>
<evidence type="ECO:0000256" key="6">
    <source>
        <dbReference type="HAMAP-Rule" id="MF_02040"/>
    </source>
</evidence>
<keyword evidence="5 6" id="KW-0411">Iron-sulfur</keyword>
<feature type="region of interest" description="Disordered" evidence="7">
    <location>
        <begin position="1"/>
        <end position="22"/>
    </location>
</feature>
<dbReference type="GO" id="GO:0005524">
    <property type="term" value="F:ATP binding"/>
    <property type="evidence" value="ECO:0007669"/>
    <property type="project" value="UniProtKB-UniRule"/>
</dbReference>
<dbReference type="InterPro" id="IPR000808">
    <property type="entry name" value="Mrp-like_CS"/>
</dbReference>
<dbReference type="GO" id="GO:0005829">
    <property type="term" value="C:cytosol"/>
    <property type="evidence" value="ECO:0007669"/>
    <property type="project" value="TreeGrafter"/>
</dbReference>
<dbReference type="Proteomes" id="UP000346198">
    <property type="component" value="Unassembled WGS sequence"/>
</dbReference>
<keyword evidence="3 6" id="KW-0067">ATP-binding</keyword>
<dbReference type="Pfam" id="PF10609">
    <property type="entry name" value="ParA"/>
    <property type="match status" value="1"/>
</dbReference>
<comment type="subunit">
    <text evidence="6">Homodimer.</text>
</comment>
<keyword evidence="4 6" id="KW-0408">Iron</keyword>
<keyword evidence="2 6" id="KW-0547">Nucleotide-binding</keyword>
<dbReference type="GO" id="GO:0051536">
    <property type="term" value="F:iron-sulfur cluster binding"/>
    <property type="evidence" value="ECO:0007669"/>
    <property type="project" value="UniProtKB-UniRule"/>
</dbReference>
<sequence length="300" mass="32098">MSEGIAAKPNSKKQQEDKAKINRRMSRIRHKVIVLSGKGGVGKSTVAVNLAVSLAQSGRSVGLLDVDIHGPSIPIMLGLDGVSLSSNGKTFEPISIGNLKAMSIGFLIQNEDEALIWRGPMKMGVIKQLLGDVEWGELDYLIIDNPPGTGDEPLSICQLIENPDGAIIVTTPQRVAAIDVRKALTFCRELKLPILGIVENMSGFSCPKCGEVVEIFPSGGGRKIAVDFNVPFLGSLPIDPAIGIACDAGTPFVQHYEQTETAGKFKDIIAPILALSEREATAGQQTKEGRINENSHTYSQ</sequence>
<dbReference type="CDD" id="cd02037">
    <property type="entry name" value="Mrp_NBP35"/>
    <property type="match status" value="1"/>
</dbReference>
<evidence type="ECO:0000256" key="1">
    <source>
        <dbReference type="ARBA" id="ARBA00022723"/>
    </source>
</evidence>
<keyword evidence="6" id="KW-0378">Hydrolase</keyword>
<protein>
    <recommendedName>
        <fullName evidence="6">Iron-sulfur cluster carrier protein</fullName>
    </recommendedName>
</protein>
<dbReference type="GO" id="GO:0140663">
    <property type="term" value="F:ATP-dependent FeS chaperone activity"/>
    <property type="evidence" value="ECO:0007669"/>
    <property type="project" value="InterPro"/>
</dbReference>
<feature type="region of interest" description="Disordered" evidence="7">
    <location>
        <begin position="279"/>
        <end position="300"/>
    </location>
</feature>
<dbReference type="Gene3D" id="3.40.50.300">
    <property type="entry name" value="P-loop containing nucleotide triphosphate hydrolases"/>
    <property type="match status" value="1"/>
</dbReference>
<dbReference type="GO" id="GO:0016226">
    <property type="term" value="P:iron-sulfur cluster assembly"/>
    <property type="evidence" value="ECO:0007669"/>
    <property type="project" value="InterPro"/>
</dbReference>
<dbReference type="HAMAP" id="MF_02040">
    <property type="entry name" value="Mrp_NBP35"/>
    <property type="match status" value="1"/>
</dbReference>
<dbReference type="RefSeq" id="WP_136061408.1">
    <property type="nucleotide sequence ID" value="NZ_CAAHFH010000001.1"/>
</dbReference>
<keyword evidence="9" id="KW-1185">Reference proteome</keyword>
<feature type="binding site" evidence="6">
    <location>
        <begin position="37"/>
        <end position="44"/>
    </location>
    <ligand>
        <name>ATP</name>
        <dbReference type="ChEBI" id="CHEBI:30616"/>
    </ligand>
</feature>
<dbReference type="InterPro" id="IPR033756">
    <property type="entry name" value="YlxH/NBP35"/>
</dbReference>
<dbReference type="FunFam" id="3.40.50.300:FF:001119">
    <property type="entry name" value="Iron-sulfur cluster carrier protein"/>
    <property type="match status" value="1"/>
</dbReference>
<dbReference type="AlphaFoldDB" id="A0A6C2UID2"/>
<reference evidence="8 9" key="1">
    <citation type="submission" date="2019-04" db="EMBL/GenBank/DDBJ databases">
        <authorList>
            <person name="Van Vliet M D."/>
        </authorList>
    </citation>
    <scope>NUCLEOTIDE SEQUENCE [LARGE SCALE GENOMIC DNA]</scope>
    <source>
        <strain evidence="8 9">F21</strain>
    </source>
</reference>
<dbReference type="PROSITE" id="PS01215">
    <property type="entry name" value="MRP"/>
    <property type="match status" value="1"/>
</dbReference>
<organism evidence="8 9">
    <name type="scientific">Pontiella sulfatireligans</name>
    <dbReference type="NCBI Taxonomy" id="2750658"/>
    <lineage>
        <taxon>Bacteria</taxon>
        <taxon>Pseudomonadati</taxon>
        <taxon>Kiritimatiellota</taxon>
        <taxon>Kiritimatiellia</taxon>
        <taxon>Kiritimatiellales</taxon>
        <taxon>Pontiellaceae</taxon>
        <taxon>Pontiella</taxon>
    </lineage>
</organism>
<dbReference type="SUPFAM" id="SSF52540">
    <property type="entry name" value="P-loop containing nucleoside triphosphate hydrolases"/>
    <property type="match status" value="1"/>
</dbReference>
<proteinExistence type="inferred from homology"/>
<keyword evidence="1 6" id="KW-0479">Metal-binding</keyword>
<evidence type="ECO:0000256" key="7">
    <source>
        <dbReference type="SAM" id="MobiDB-lite"/>
    </source>
</evidence>
<dbReference type="GO" id="GO:0016887">
    <property type="term" value="F:ATP hydrolysis activity"/>
    <property type="evidence" value="ECO:0007669"/>
    <property type="project" value="UniProtKB-UniRule"/>
</dbReference>
<dbReference type="GO" id="GO:0046872">
    <property type="term" value="F:metal ion binding"/>
    <property type="evidence" value="ECO:0007669"/>
    <property type="project" value="UniProtKB-KW"/>
</dbReference>
<evidence type="ECO:0000313" key="8">
    <source>
        <dbReference type="EMBL" id="VGO19950.1"/>
    </source>
</evidence>
<gene>
    <name evidence="8" type="primary">apbC_2</name>
    <name evidence="8" type="ORF">SCARR_02010</name>
</gene>
<evidence type="ECO:0000256" key="4">
    <source>
        <dbReference type="ARBA" id="ARBA00023004"/>
    </source>
</evidence>
<comment type="similarity">
    <text evidence="6">Belongs to the Mrp/NBP35 ATP-binding proteins family.</text>
</comment>
<dbReference type="InterPro" id="IPR019591">
    <property type="entry name" value="Mrp/NBP35_ATP-bd"/>
</dbReference>
<dbReference type="PANTHER" id="PTHR23264:SF19">
    <property type="entry name" value="CYTOSOLIC FE-S CLUSTER ASSEMBLY FACTOR NUBP2"/>
    <property type="match status" value="1"/>
</dbReference>
<comment type="function">
    <text evidence="6">Binds and transfers iron-sulfur (Fe-S) clusters to target apoproteins. Can hydrolyze ATP.</text>
</comment>
<evidence type="ECO:0000313" key="9">
    <source>
        <dbReference type="Proteomes" id="UP000346198"/>
    </source>
</evidence>
<dbReference type="EMBL" id="CAAHFH010000001">
    <property type="protein sequence ID" value="VGO19950.1"/>
    <property type="molecule type" value="Genomic_DNA"/>
</dbReference>
<dbReference type="PANTHER" id="PTHR23264">
    <property type="entry name" value="NUCLEOTIDE-BINDING PROTEIN NBP35 YEAST -RELATED"/>
    <property type="match status" value="1"/>
</dbReference>
<name>A0A6C2UID2_9BACT</name>
<evidence type="ECO:0000256" key="2">
    <source>
        <dbReference type="ARBA" id="ARBA00022741"/>
    </source>
</evidence>